<feature type="compositionally biased region" description="Pro residues" evidence="1">
    <location>
        <begin position="461"/>
        <end position="494"/>
    </location>
</feature>
<evidence type="ECO:0000256" key="1">
    <source>
        <dbReference type="SAM" id="MobiDB-lite"/>
    </source>
</evidence>
<feature type="compositionally biased region" description="Basic and acidic residues" evidence="1">
    <location>
        <begin position="92"/>
        <end position="113"/>
    </location>
</feature>
<proteinExistence type="predicted"/>
<evidence type="ECO:0000313" key="2">
    <source>
        <dbReference type="EMBL" id="KAG7160764.1"/>
    </source>
</evidence>
<dbReference type="Proteomes" id="UP000747542">
    <property type="component" value="Unassembled WGS sequence"/>
</dbReference>
<evidence type="ECO:0000313" key="3">
    <source>
        <dbReference type="Proteomes" id="UP000747542"/>
    </source>
</evidence>
<dbReference type="EMBL" id="JAHLQT010030798">
    <property type="protein sequence ID" value="KAG7160764.1"/>
    <property type="molecule type" value="Genomic_DNA"/>
</dbReference>
<protein>
    <submittedName>
        <fullName evidence="2">Uncharacterized protein</fullName>
    </submittedName>
</protein>
<feature type="compositionally biased region" description="Basic and acidic residues" evidence="1">
    <location>
        <begin position="321"/>
        <end position="335"/>
    </location>
</feature>
<organism evidence="2 3">
    <name type="scientific">Homarus americanus</name>
    <name type="common">American lobster</name>
    <dbReference type="NCBI Taxonomy" id="6706"/>
    <lineage>
        <taxon>Eukaryota</taxon>
        <taxon>Metazoa</taxon>
        <taxon>Ecdysozoa</taxon>
        <taxon>Arthropoda</taxon>
        <taxon>Crustacea</taxon>
        <taxon>Multicrustacea</taxon>
        <taxon>Malacostraca</taxon>
        <taxon>Eumalacostraca</taxon>
        <taxon>Eucarida</taxon>
        <taxon>Decapoda</taxon>
        <taxon>Pleocyemata</taxon>
        <taxon>Astacidea</taxon>
        <taxon>Nephropoidea</taxon>
        <taxon>Nephropidae</taxon>
        <taxon>Homarus</taxon>
    </lineage>
</organism>
<feature type="region of interest" description="Disordered" evidence="1">
    <location>
        <begin position="85"/>
        <end position="122"/>
    </location>
</feature>
<feature type="region of interest" description="Disordered" evidence="1">
    <location>
        <begin position="227"/>
        <end position="515"/>
    </location>
</feature>
<feature type="compositionally biased region" description="Low complexity" evidence="1">
    <location>
        <begin position="240"/>
        <end position="259"/>
    </location>
</feature>
<feature type="non-terminal residue" evidence="2">
    <location>
        <position position="515"/>
    </location>
</feature>
<feature type="compositionally biased region" description="Polar residues" evidence="1">
    <location>
        <begin position="374"/>
        <end position="393"/>
    </location>
</feature>
<reference evidence="2" key="1">
    <citation type="journal article" date="2021" name="Sci. Adv.">
        <title>The American lobster genome reveals insights on longevity, neural, and immune adaptations.</title>
        <authorList>
            <person name="Polinski J.M."/>
            <person name="Zimin A.V."/>
            <person name="Clark K.F."/>
            <person name="Kohn A.B."/>
            <person name="Sadowski N."/>
            <person name="Timp W."/>
            <person name="Ptitsyn A."/>
            <person name="Khanna P."/>
            <person name="Romanova D.Y."/>
            <person name="Williams P."/>
            <person name="Greenwood S.J."/>
            <person name="Moroz L.L."/>
            <person name="Walt D.R."/>
            <person name="Bodnar A.G."/>
        </authorList>
    </citation>
    <scope>NUCLEOTIDE SEQUENCE</scope>
    <source>
        <strain evidence="2">GMGI-L3</strain>
    </source>
</reference>
<dbReference type="AlphaFoldDB" id="A0A8J5JWR1"/>
<keyword evidence="3" id="KW-1185">Reference proteome</keyword>
<comment type="caution">
    <text evidence="2">The sequence shown here is derived from an EMBL/GenBank/DDBJ whole genome shotgun (WGS) entry which is preliminary data.</text>
</comment>
<feature type="compositionally biased region" description="Gly residues" evidence="1">
    <location>
        <begin position="296"/>
        <end position="305"/>
    </location>
</feature>
<sequence length="515" mass="56613">MGTRPVPATREGAVPSRELPYFIRSDECDVPRKQRFKKLQFSSSLEEWDLPPPSRPFFSSQKSLLDVDDEELHLSYTPRFLASADTHLPPTRRSDTEVPPRGHFVSRDSREGSTRPAFSTNGKLPLLHREDKDHLDVPTKLPFSYSYEYFRSSVSRSASVPSLLHDYDDAEDVGVMATLGAQYHSSGSSSMASNNGVSRLAMMQARLREQLMVEKESRLLQMAARQEAEREGTIQRVTKSSASTLSSSLSSLSSSLNSSGGQGRVRKLFEERRTNGYGHSPVGRDKSYPLEPVRGGSTGSTGGGRPPVKPVKGVIRNRGVSVDRGKNNYDPEMMRRSRSHAALQQNANNNNEPRSPARGLRPPQTRPPVHHKSTPSLLDANQNYNGRGTTGSLGPSRDASPAPSPSHNNANRFGFRGTPSRGPSPAPSMNGSPARGPQASPRRTNTFNHRQHEEVDGGRSPVPPSQPPRQRPAQPPPRKPPARQPPPRRQPSPPADNDNSAFFSPRPLANPKVRP</sequence>
<accession>A0A8J5JWR1</accession>
<name>A0A8J5JWR1_HOMAM</name>
<gene>
    <name evidence="2" type="ORF">Hamer_G021373</name>
</gene>
<feature type="compositionally biased region" description="Low complexity" evidence="1">
    <location>
        <begin position="341"/>
        <end position="351"/>
    </location>
</feature>